<dbReference type="PANTHER" id="PTHR46877:SF14">
    <property type="entry name" value="RECEPTOR PROTEIN-TYROSINE KINASE"/>
    <property type="match status" value="1"/>
</dbReference>
<dbReference type="InterPro" id="IPR013783">
    <property type="entry name" value="Ig-like_fold"/>
</dbReference>
<dbReference type="InterPro" id="IPR050449">
    <property type="entry name" value="Ephrin_rcpt_TKs"/>
</dbReference>
<dbReference type="Proteomes" id="UP000095280">
    <property type="component" value="Unplaced"/>
</dbReference>
<evidence type="ECO:0000256" key="3">
    <source>
        <dbReference type="ARBA" id="ARBA00022741"/>
    </source>
</evidence>
<evidence type="ECO:0000256" key="4">
    <source>
        <dbReference type="ARBA" id="ARBA00022840"/>
    </source>
</evidence>
<dbReference type="Pfam" id="PF00041">
    <property type="entry name" value="fn3"/>
    <property type="match status" value="2"/>
</dbReference>
<dbReference type="GO" id="GO:0005886">
    <property type="term" value="C:plasma membrane"/>
    <property type="evidence" value="ECO:0007669"/>
    <property type="project" value="TreeGrafter"/>
</dbReference>
<keyword evidence="4" id="KW-0067">ATP-binding</keyword>
<evidence type="ECO:0000256" key="1">
    <source>
        <dbReference type="ARBA" id="ARBA00004167"/>
    </source>
</evidence>
<feature type="transmembrane region" description="Helical" evidence="9">
    <location>
        <begin position="277"/>
        <end position="302"/>
    </location>
</feature>
<keyword evidence="3" id="KW-0547">Nucleotide-binding</keyword>
<dbReference type="GO" id="GO:0005005">
    <property type="term" value="F:transmembrane-ephrin receptor activity"/>
    <property type="evidence" value="ECO:0007669"/>
    <property type="project" value="TreeGrafter"/>
</dbReference>
<dbReference type="Gene3D" id="2.60.40.10">
    <property type="entry name" value="Immunoglobulins"/>
    <property type="match status" value="2"/>
</dbReference>
<evidence type="ECO:0000313" key="12">
    <source>
        <dbReference type="WBParaSite" id="maker-uti_cns_0017614-snap-gene-0.2-mRNA-1"/>
    </source>
</evidence>
<comment type="subcellular location">
    <subcellularLocation>
        <location evidence="1">Membrane</location>
        <topology evidence="1">Single-pass membrane protein</topology>
    </subcellularLocation>
</comment>
<evidence type="ECO:0000256" key="8">
    <source>
        <dbReference type="SAM" id="MobiDB-lite"/>
    </source>
</evidence>
<feature type="region of interest" description="Disordered" evidence="8">
    <location>
        <begin position="336"/>
        <end position="356"/>
    </location>
</feature>
<evidence type="ECO:0000256" key="5">
    <source>
        <dbReference type="ARBA" id="ARBA00022989"/>
    </source>
</evidence>
<dbReference type="PANTHER" id="PTHR46877">
    <property type="entry name" value="EPH RECEPTOR A5"/>
    <property type="match status" value="1"/>
</dbReference>
<feature type="domain" description="Fibronectin type-III" evidence="10">
    <location>
        <begin position="53"/>
        <end position="159"/>
    </location>
</feature>
<dbReference type="GO" id="GO:0005524">
    <property type="term" value="F:ATP binding"/>
    <property type="evidence" value="ECO:0007669"/>
    <property type="project" value="UniProtKB-KW"/>
</dbReference>
<evidence type="ECO:0000256" key="2">
    <source>
        <dbReference type="ARBA" id="ARBA00022692"/>
    </source>
</evidence>
<dbReference type="FunFam" id="1.10.340.70:FF:000001">
    <property type="entry name" value="Retrovirus-related Pol polyprotein from transposon gypsy-like Protein"/>
    <property type="match status" value="1"/>
</dbReference>
<dbReference type="AlphaFoldDB" id="A0A1I8IVY6"/>
<evidence type="ECO:0000313" key="11">
    <source>
        <dbReference type="Proteomes" id="UP000095280"/>
    </source>
</evidence>
<sequence length="1119" mass="124788">LDRPAPPEERGASTPGCLLISKLSNIDRFLTCPAPTVSLFSVRLDMPPALRRPPTAPRDAIVTENSRSRVVLSWSPPEDPGGRTDIRYHVDCYGCGPVSSQSGIRFEPGQSLSDRSVAIRGLQPLTRYTFHVYALNGVSEVAGAERRAWRAVTVQTIASLPNKLDAVSARIVSPTSVQLSWTNPTPTSKSFELKIFPKKDHSRPLFHFTEKEQFLVKELEQGATYLVQIRARTNLGWGDYSDAIAINTLTPTKQTLGSGRVDDDKADSSSGQSGASISIIIGAVVAVLLCLIIVLSMIILMSRRGFLFSSRRRSAEEVPEIDDAISAFASRFAARREGTRKPPSLPPLLPERERERERERIRRQKIALIRVLPARISEPLIISSKPAVSFPSEFSVARRSKMMAEKQAADCSSGMLPYSNIGLAYQLTQQQQQLRSYSTTGSRANYSRMAEKGLTASAALPRVFSTGNFKEWLQRFNVCAKVNKWDTCKAERLATFLDGEALVVYLELSAGDQADYDKVVQALDDAFHPNREHFAVMEAFKSRKILSNETPRMYLYELKKMLKSSSVDNKDAQEALLFHQFVCGLPESVSWQIRADSSVKTSEQALQKAQLLMQHSSPSIPAAAVQPQSSQSSEVQELRDTVQSLQASATAARVQLHSVNKQPISIERQIELPLTVGGVTARQLFFVVSGLVCPVIVGVDFIGKHNLQLDFTGSSQEAGQVCSTRFQADTDDPVDIEDALVPEFSCEEFELPTTDDPDVQRLLVEFKDLFKKKPGLTHLQQHRIVLSDEVIQAMDKDAEIAPRWRAGPLQQLGRIWKKLKLDDDGVLLRKFNDPDGLREVPVVPARLRQQFLTNAHEGLGGHFGAEKCYRTLKLTAYWPGMAEDIVQHCQSCSVCQEKKAGSRTSAPLGELPIGSPWDSVAIDIVKVAPSSRGNKYLLVAQDQFSKYLTAVFTGRDPSLPVISQQSRRFYDVRTYADKLEGDLLRIREFVEEHLVQAAGEQKSGYDRSTGQLRMFSPGDEVLLRIELRGSKLAPYWEPGWQVLSQRDLVVEIQKIENGRTRRVNVNRLRPRILPVPDGERFLQPPFAHAAHGGDEADEEPPPRRYPVRRRMPVDRYVAG</sequence>
<evidence type="ECO:0000256" key="9">
    <source>
        <dbReference type="SAM" id="Phobius"/>
    </source>
</evidence>
<reference evidence="12" key="1">
    <citation type="submission" date="2016-11" db="UniProtKB">
        <authorList>
            <consortium name="WormBaseParasite"/>
        </authorList>
    </citation>
    <scope>IDENTIFICATION</scope>
</reference>
<evidence type="ECO:0000256" key="7">
    <source>
        <dbReference type="ARBA" id="ARBA00023170"/>
    </source>
</evidence>
<dbReference type="CDD" id="cd00063">
    <property type="entry name" value="FN3"/>
    <property type="match status" value="2"/>
</dbReference>
<dbReference type="SMART" id="SM00060">
    <property type="entry name" value="FN3"/>
    <property type="match status" value="2"/>
</dbReference>
<evidence type="ECO:0000259" key="10">
    <source>
        <dbReference type="PROSITE" id="PS50853"/>
    </source>
</evidence>
<dbReference type="InterPro" id="IPR003961">
    <property type="entry name" value="FN3_dom"/>
</dbReference>
<dbReference type="SUPFAM" id="SSF49265">
    <property type="entry name" value="Fibronectin type III"/>
    <property type="match status" value="1"/>
</dbReference>
<dbReference type="WBParaSite" id="maker-uti_cns_0017614-snap-gene-0.2-mRNA-1">
    <property type="protein sequence ID" value="maker-uti_cns_0017614-snap-gene-0.2-mRNA-1"/>
    <property type="gene ID" value="maker-uti_cns_0017614-snap-gene-0.2"/>
</dbReference>
<dbReference type="InterPro" id="IPR041588">
    <property type="entry name" value="Integrase_H2C2"/>
</dbReference>
<feature type="region of interest" description="Disordered" evidence="8">
    <location>
        <begin position="1083"/>
        <end position="1119"/>
    </location>
</feature>
<dbReference type="PROSITE" id="PS50853">
    <property type="entry name" value="FN3"/>
    <property type="match status" value="2"/>
</dbReference>
<dbReference type="Pfam" id="PF17921">
    <property type="entry name" value="Integrase_H2C2"/>
    <property type="match status" value="1"/>
</dbReference>
<keyword evidence="2 9" id="KW-0812">Transmembrane</keyword>
<dbReference type="Gene3D" id="1.10.340.70">
    <property type="match status" value="1"/>
</dbReference>
<proteinExistence type="predicted"/>
<keyword evidence="5 9" id="KW-1133">Transmembrane helix</keyword>
<protein>
    <submittedName>
        <fullName evidence="12">Protein-tyrosine-phosphatase</fullName>
    </submittedName>
</protein>
<dbReference type="GO" id="GO:0007411">
    <property type="term" value="P:axon guidance"/>
    <property type="evidence" value="ECO:0007669"/>
    <property type="project" value="TreeGrafter"/>
</dbReference>
<organism evidence="11 12">
    <name type="scientific">Macrostomum lignano</name>
    <dbReference type="NCBI Taxonomy" id="282301"/>
    <lineage>
        <taxon>Eukaryota</taxon>
        <taxon>Metazoa</taxon>
        <taxon>Spiralia</taxon>
        <taxon>Lophotrochozoa</taxon>
        <taxon>Platyhelminthes</taxon>
        <taxon>Rhabditophora</taxon>
        <taxon>Macrostomorpha</taxon>
        <taxon>Macrostomida</taxon>
        <taxon>Macrostomidae</taxon>
        <taxon>Macrostomum</taxon>
    </lineage>
</organism>
<dbReference type="InterPro" id="IPR036116">
    <property type="entry name" value="FN3_sf"/>
</dbReference>
<feature type="domain" description="Fibronectin type-III" evidence="10">
    <location>
        <begin position="163"/>
        <end position="255"/>
    </location>
</feature>
<keyword evidence="7" id="KW-0675">Receptor</keyword>
<name>A0A1I8IVY6_9PLAT</name>
<accession>A0A1I8IVY6</accession>
<evidence type="ECO:0000256" key="6">
    <source>
        <dbReference type="ARBA" id="ARBA00023136"/>
    </source>
</evidence>
<keyword evidence="6 9" id="KW-0472">Membrane</keyword>
<dbReference type="GO" id="GO:0030425">
    <property type="term" value="C:dendrite"/>
    <property type="evidence" value="ECO:0007669"/>
    <property type="project" value="TreeGrafter"/>
</dbReference>
<keyword evidence="11" id="KW-1185">Reference proteome</keyword>